<evidence type="ECO:0000313" key="2">
    <source>
        <dbReference type="EMBL" id="MFC3034737.1"/>
    </source>
</evidence>
<comment type="caution">
    <text evidence="2">The sequence shown here is derived from an EMBL/GenBank/DDBJ whole genome shotgun (WGS) entry which is preliminary data.</text>
</comment>
<proteinExistence type="predicted"/>
<dbReference type="SUPFAM" id="SSF53335">
    <property type="entry name" value="S-adenosyl-L-methionine-dependent methyltransferases"/>
    <property type="match status" value="1"/>
</dbReference>
<protein>
    <submittedName>
        <fullName evidence="2">Class I SAM-dependent methyltransferase</fullName>
        <ecNumber evidence="2">2.1.1.222</ecNumber>
        <ecNumber evidence="2">2.1.1.64</ecNumber>
    </submittedName>
</protein>
<dbReference type="EC" id="2.1.1.64" evidence="2"/>
<dbReference type="RefSeq" id="WP_377128597.1">
    <property type="nucleotide sequence ID" value="NZ_JBHRSD010000047.1"/>
</dbReference>
<gene>
    <name evidence="2" type="ORF">ACFOEE_19715</name>
</gene>
<evidence type="ECO:0000259" key="1">
    <source>
        <dbReference type="Pfam" id="PF08241"/>
    </source>
</evidence>
<reference evidence="3" key="1">
    <citation type="journal article" date="2019" name="Int. J. Syst. Evol. Microbiol.">
        <title>The Global Catalogue of Microorganisms (GCM) 10K type strain sequencing project: providing services to taxonomists for standard genome sequencing and annotation.</title>
        <authorList>
            <consortium name="The Broad Institute Genomics Platform"/>
            <consortium name="The Broad Institute Genome Sequencing Center for Infectious Disease"/>
            <person name="Wu L."/>
            <person name="Ma J."/>
        </authorList>
    </citation>
    <scope>NUCLEOTIDE SEQUENCE [LARGE SCALE GENOMIC DNA]</scope>
    <source>
        <strain evidence="3">KCTC 42730</strain>
    </source>
</reference>
<dbReference type="GO" id="GO:0102208">
    <property type="term" value="F:2-polyprenyl-6-hydroxyphenol methylase activity"/>
    <property type="evidence" value="ECO:0007669"/>
    <property type="project" value="UniProtKB-EC"/>
</dbReference>
<organism evidence="2 3">
    <name type="scientific">Pseudoalteromonas fenneropenaei</name>
    <dbReference type="NCBI Taxonomy" id="1737459"/>
    <lineage>
        <taxon>Bacteria</taxon>
        <taxon>Pseudomonadati</taxon>
        <taxon>Pseudomonadota</taxon>
        <taxon>Gammaproteobacteria</taxon>
        <taxon>Alteromonadales</taxon>
        <taxon>Pseudoalteromonadaceae</taxon>
        <taxon>Pseudoalteromonas</taxon>
    </lineage>
</organism>
<evidence type="ECO:0000313" key="3">
    <source>
        <dbReference type="Proteomes" id="UP001595453"/>
    </source>
</evidence>
<dbReference type="GO" id="GO:0032259">
    <property type="term" value="P:methylation"/>
    <property type="evidence" value="ECO:0007669"/>
    <property type="project" value="UniProtKB-KW"/>
</dbReference>
<dbReference type="GO" id="GO:0061542">
    <property type="term" value="F:3-demethylubiquinol 3-O-methyltransferase activity"/>
    <property type="evidence" value="ECO:0007669"/>
    <property type="project" value="UniProtKB-EC"/>
</dbReference>
<dbReference type="Pfam" id="PF08241">
    <property type="entry name" value="Methyltransf_11"/>
    <property type="match status" value="1"/>
</dbReference>
<keyword evidence="2" id="KW-0489">Methyltransferase</keyword>
<feature type="domain" description="Methyltransferase type 11" evidence="1">
    <location>
        <begin position="45"/>
        <end position="144"/>
    </location>
</feature>
<dbReference type="InterPro" id="IPR013216">
    <property type="entry name" value="Methyltransf_11"/>
</dbReference>
<accession>A0ABV7CPY3</accession>
<dbReference type="InterPro" id="IPR029063">
    <property type="entry name" value="SAM-dependent_MTases_sf"/>
</dbReference>
<name>A0ABV7CPY3_9GAMM</name>
<sequence>MPYHFYNQHAYELANQYQALDFDIVHGVWRHWLTPYLKKRHAAFLDVGAGAGRDAQFFALSGNEPRVVAVEPAASLRRMGEAYTRTLPIEWVDDALPRLSKLLPREERFDLILLSSVLTQLEDTAIVQSLLVLKQLMCSDGLLVISIKHGQDEAELSARKTRILTPQALQNLACKARLQCVFEALNEPDIMLRDGISWHYLLFKLAADATP</sequence>
<dbReference type="Gene3D" id="3.40.50.150">
    <property type="entry name" value="Vaccinia Virus protein VP39"/>
    <property type="match status" value="1"/>
</dbReference>
<dbReference type="Proteomes" id="UP001595453">
    <property type="component" value="Unassembled WGS sequence"/>
</dbReference>
<keyword evidence="3" id="KW-1185">Reference proteome</keyword>
<keyword evidence="2" id="KW-0808">Transferase</keyword>
<dbReference type="EC" id="2.1.1.222" evidence="2"/>
<dbReference type="CDD" id="cd02440">
    <property type="entry name" value="AdoMet_MTases"/>
    <property type="match status" value="1"/>
</dbReference>
<dbReference type="EMBL" id="JBHRSD010000047">
    <property type="protein sequence ID" value="MFC3034737.1"/>
    <property type="molecule type" value="Genomic_DNA"/>
</dbReference>